<dbReference type="KEGG" id="tfl:RPIT_13295"/>
<dbReference type="EMBL" id="CP019605">
    <property type="protein sequence ID" value="AQP45665.1"/>
    <property type="molecule type" value="Genomic_DNA"/>
</dbReference>
<keyword evidence="7" id="KW-0456">Lyase</keyword>
<evidence type="ECO:0000256" key="4">
    <source>
        <dbReference type="ARBA" id="ARBA00022605"/>
    </source>
</evidence>
<protein>
    <recommendedName>
        <fullName evidence="3">tryptophan synthase</fullName>
        <ecNumber evidence="3">4.2.1.20</ecNumber>
    </recommendedName>
</protein>
<organism evidence="9 10">
    <name type="scientific">Tessaracoccus flavus</name>
    <dbReference type="NCBI Taxonomy" id="1610493"/>
    <lineage>
        <taxon>Bacteria</taxon>
        <taxon>Bacillati</taxon>
        <taxon>Actinomycetota</taxon>
        <taxon>Actinomycetes</taxon>
        <taxon>Propionibacteriales</taxon>
        <taxon>Propionibacteriaceae</taxon>
        <taxon>Tessaracoccus</taxon>
    </lineage>
</organism>
<dbReference type="RefSeq" id="WP_077343874.1">
    <property type="nucleotide sequence ID" value="NZ_CP019605.1"/>
</dbReference>
<evidence type="ECO:0000256" key="3">
    <source>
        <dbReference type="ARBA" id="ARBA00012043"/>
    </source>
</evidence>
<keyword evidence="4" id="KW-0028">Amino-acid biosynthesis</keyword>
<dbReference type="PANTHER" id="PTHR43406">
    <property type="entry name" value="TRYPTOPHAN SYNTHASE, ALPHA CHAIN"/>
    <property type="match status" value="1"/>
</dbReference>
<comment type="catalytic activity">
    <reaction evidence="8">
        <text>(1S,2R)-1-C-(indol-3-yl)glycerol 3-phosphate + L-serine = D-glyceraldehyde 3-phosphate + L-tryptophan + H2O</text>
        <dbReference type="Rhea" id="RHEA:10532"/>
        <dbReference type="ChEBI" id="CHEBI:15377"/>
        <dbReference type="ChEBI" id="CHEBI:33384"/>
        <dbReference type="ChEBI" id="CHEBI:57912"/>
        <dbReference type="ChEBI" id="CHEBI:58866"/>
        <dbReference type="ChEBI" id="CHEBI:59776"/>
        <dbReference type="EC" id="4.2.1.20"/>
    </reaction>
</comment>
<gene>
    <name evidence="9" type="ORF">RPIT_13295</name>
</gene>
<dbReference type="STRING" id="1610493.RPIT_13295"/>
<dbReference type="InterPro" id="IPR013785">
    <property type="entry name" value="Aldolase_TIM"/>
</dbReference>
<evidence type="ECO:0000256" key="5">
    <source>
        <dbReference type="ARBA" id="ARBA00022822"/>
    </source>
</evidence>
<proteinExistence type="predicted"/>
<dbReference type="PANTHER" id="PTHR43406:SF1">
    <property type="entry name" value="TRYPTOPHAN SYNTHASE ALPHA CHAIN, CHLOROPLASTIC"/>
    <property type="match status" value="1"/>
</dbReference>
<evidence type="ECO:0000256" key="8">
    <source>
        <dbReference type="ARBA" id="ARBA00049047"/>
    </source>
</evidence>
<dbReference type="AlphaFoldDB" id="A0A1Q2CHX5"/>
<evidence type="ECO:0000256" key="1">
    <source>
        <dbReference type="ARBA" id="ARBA00004733"/>
    </source>
</evidence>
<accession>A0A1Q2CHX5</accession>
<dbReference type="SUPFAM" id="SSF51366">
    <property type="entry name" value="Ribulose-phoshate binding barrel"/>
    <property type="match status" value="1"/>
</dbReference>
<reference evidence="9 10" key="1">
    <citation type="journal article" date="2016" name="Int. J. Syst. Evol. Microbiol.">
        <title>Tessaracoccus flavus sp. nov., isolated from the drainage system of a lindane-producing factory.</title>
        <authorList>
            <person name="Kumari R."/>
            <person name="Singh P."/>
            <person name="Schumann P."/>
            <person name="Lal R."/>
        </authorList>
    </citation>
    <scope>NUCLEOTIDE SEQUENCE [LARGE SCALE GENOMIC DNA]</scope>
    <source>
        <strain evidence="9 10">RP1T</strain>
    </source>
</reference>
<dbReference type="Gene3D" id="3.20.20.70">
    <property type="entry name" value="Aldolase class I"/>
    <property type="match status" value="1"/>
</dbReference>
<dbReference type="OrthoDB" id="5109048at2"/>
<evidence type="ECO:0000256" key="2">
    <source>
        <dbReference type="ARBA" id="ARBA00011270"/>
    </source>
</evidence>
<dbReference type="InterPro" id="IPR002028">
    <property type="entry name" value="Trp_synthase_suA"/>
</dbReference>
<dbReference type="GO" id="GO:0004834">
    <property type="term" value="F:tryptophan synthase activity"/>
    <property type="evidence" value="ECO:0007669"/>
    <property type="project" value="UniProtKB-EC"/>
</dbReference>
<evidence type="ECO:0000313" key="10">
    <source>
        <dbReference type="Proteomes" id="UP000188324"/>
    </source>
</evidence>
<dbReference type="EC" id="4.2.1.20" evidence="3"/>
<dbReference type="UniPathway" id="UPA00035">
    <property type="reaction ID" value="UER00044"/>
</dbReference>
<keyword evidence="6" id="KW-0057">Aromatic amino acid biosynthesis</keyword>
<keyword evidence="5" id="KW-0822">Tryptophan biosynthesis</keyword>
<evidence type="ECO:0000313" key="9">
    <source>
        <dbReference type="EMBL" id="AQP45665.1"/>
    </source>
</evidence>
<dbReference type="InterPro" id="IPR011060">
    <property type="entry name" value="RibuloseP-bd_barrel"/>
</dbReference>
<evidence type="ECO:0000256" key="6">
    <source>
        <dbReference type="ARBA" id="ARBA00023141"/>
    </source>
</evidence>
<dbReference type="GO" id="GO:0005829">
    <property type="term" value="C:cytosol"/>
    <property type="evidence" value="ECO:0007669"/>
    <property type="project" value="TreeGrafter"/>
</dbReference>
<sequence>MPSRLRRRFAQSKAERRGVLFGYLPAGYPTPDDFLASAAAAFDAGLDALEVGLPSPVPDLDGPLIKAAIAEGSRHVPTVRDALQLAASARRDDDDSIIALAYGSLFERVSVDDFLQLVKDADVDAVLLPQASVADQLDISRRAARLGIDVVVFLHLEEDLPVLVATSDDPIIYLQSAALRTGGQFNPDKAQERLRELAEAFDGRPYSVCVGFGVRGREDVAALMAGGADGAIIGTRLVAAAGERPADVGAIVDEVAPVLVRRAELGEHPDAP</sequence>
<dbReference type="Proteomes" id="UP000188324">
    <property type="component" value="Chromosome"/>
</dbReference>
<comment type="pathway">
    <text evidence="1">Amino-acid biosynthesis; L-tryptophan biosynthesis; L-tryptophan from chorismate: step 5/5.</text>
</comment>
<name>A0A1Q2CHX5_9ACTN</name>
<evidence type="ECO:0000256" key="7">
    <source>
        <dbReference type="ARBA" id="ARBA00023239"/>
    </source>
</evidence>
<comment type="subunit">
    <text evidence="2">Tetramer of two alpha and two beta chains.</text>
</comment>
<dbReference type="Pfam" id="PF00290">
    <property type="entry name" value="Trp_syntA"/>
    <property type="match status" value="1"/>
</dbReference>
<keyword evidence="10" id="KW-1185">Reference proteome</keyword>